<gene>
    <name evidence="15" type="ORF">DTER00134_LOCUS10398</name>
</gene>
<sequence length="529" mass="58927">MFLASRLLGHSARLCLRSPVRSVPYAVPTLRHKQHSERRGMASSATTMDSISYLSQTESIAVDEELMGPLGFSVDQLMELAGLSVATSLASEYPSERFKRVLVIAGPGNNGGDGLVAARHLHHFGYQVQIVYPKPTDKPLYKGLVTQAHALKLPMLSWVDVQAAGPLAQQYDVVLDAIFGFSFKGDPRPPFDEILKALSPSNAPPPIVSVDAPSGWGIEEGPRKMGDIEPLAPDMLVSLTAPKQCAQYFKGRYHYLGGRFVPPAIRDKYKLTLPPFPGTAQHVRLPPFHADKPAEAQSAPPGEDTVQVLGSKASEMRINYTRGGLLESDMAQWQDDPMRAWAEWFRVATELKVCEEPNAISLASADAQGRPSVRVVLLKGFDTRGFVFYSNYNSRKGKELLGNGYAAFSVYWEQLQRQVRVEGTVEKLSEEESSEYFHSRPHGSQLGAWVSQQSEVMHNGREELEARQKELEAKYPEGTPVPKPPHWGGFLVRPTAIEFWQGRPSRLHDRIRFIRPNTNSTWTMERQQP</sequence>
<dbReference type="InterPro" id="IPR000659">
    <property type="entry name" value="Pyridox_Oxase"/>
</dbReference>
<dbReference type="UniPathway" id="UPA01068">
    <property type="reaction ID" value="UER00304"/>
</dbReference>
<evidence type="ECO:0000259" key="14">
    <source>
        <dbReference type="PROSITE" id="PS51385"/>
    </source>
</evidence>
<comment type="catalytic activity">
    <reaction evidence="13">
        <text>(6R)-NADPHX = (6S)-NADPHX</text>
        <dbReference type="Rhea" id="RHEA:32227"/>
        <dbReference type="ChEBI" id="CHEBI:64076"/>
        <dbReference type="ChEBI" id="CHEBI:64077"/>
        <dbReference type="EC" id="5.1.99.6"/>
    </reaction>
</comment>
<dbReference type="SUPFAM" id="SSF50475">
    <property type="entry name" value="FMN-binding split barrel"/>
    <property type="match status" value="1"/>
</dbReference>
<evidence type="ECO:0000256" key="4">
    <source>
        <dbReference type="ARBA" id="ARBA00005037"/>
    </source>
</evidence>
<keyword evidence="13" id="KW-0479">Metal-binding</keyword>
<dbReference type="PANTHER" id="PTHR10851:SF0">
    <property type="entry name" value="PYRIDOXINE-5'-PHOSPHATE OXIDASE"/>
    <property type="match status" value="1"/>
</dbReference>
<organism evidence="15">
    <name type="scientific">Dunaliella tertiolecta</name>
    <name type="common">Green alga</name>
    <dbReference type="NCBI Taxonomy" id="3047"/>
    <lineage>
        <taxon>Eukaryota</taxon>
        <taxon>Viridiplantae</taxon>
        <taxon>Chlorophyta</taxon>
        <taxon>core chlorophytes</taxon>
        <taxon>Chlorophyceae</taxon>
        <taxon>CS clade</taxon>
        <taxon>Chlamydomonadales</taxon>
        <taxon>Dunaliellaceae</taxon>
        <taxon>Dunaliella</taxon>
    </lineage>
</organism>
<dbReference type="InterPro" id="IPR019576">
    <property type="entry name" value="Pyridoxamine_oxidase_dimer_C"/>
</dbReference>
<dbReference type="GO" id="GO:0046872">
    <property type="term" value="F:metal ion binding"/>
    <property type="evidence" value="ECO:0007669"/>
    <property type="project" value="UniProtKB-KW"/>
</dbReference>
<evidence type="ECO:0000256" key="6">
    <source>
        <dbReference type="ARBA" id="ARBA00011738"/>
    </source>
</evidence>
<evidence type="ECO:0000256" key="5">
    <source>
        <dbReference type="ARBA" id="ARBA00007301"/>
    </source>
</evidence>
<dbReference type="PANTHER" id="PTHR10851">
    <property type="entry name" value="PYRIDOXINE-5-PHOSPHATE OXIDASE"/>
    <property type="match status" value="1"/>
</dbReference>
<dbReference type="NCBIfam" id="NF004231">
    <property type="entry name" value="PRK05679.1"/>
    <property type="match status" value="1"/>
</dbReference>
<keyword evidence="13" id="KW-0413">Isomerase</keyword>
<proteinExistence type="inferred from homology"/>
<evidence type="ECO:0000256" key="11">
    <source>
        <dbReference type="ARBA" id="ARBA00050530"/>
    </source>
</evidence>
<evidence type="ECO:0000256" key="1">
    <source>
        <dbReference type="ARBA" id="ARBA00001917"/>
    </source>
</evidence>
<dbReference type="InterPro" id="IPR011576">
    <property type="entry name" value="Pyridox_Oxase_N"/>
</dbReference>
<evidence type="ECO:0000256" key="8">
    <source>
        <dbReference type="ARBA" id="ARBA00022643"/>
    </source>
</evidence>
<comment type="similarity">
    <text evidence="13">Belongs to the NnrE/AIBP family.</text>
</comment>
<comment type="pathway">
    <text evidence="3">Cofactor metabolism; pyridoxal 5'-phosphate salvage; pyridoxal 5'-phosphate from pyridoxamine 5'-phosphate: step 1/1.</text>
</comment>
<reference evidence="15" key="1">
    <citation type="submission" date="2021-01" db="EMBL/GenBank/DDBJ databases">
        <authorList>
            <person name="Corre E."/>
            <person name="Pelletier E."/>
            <person name="Niang G."/>
            <person name="Scheremetjew M."/>
            <person name="Finn R."/>
            <person name="Kale V."/>
            <person name="Holt S."/>
            <person name="Cochrane G."/>
            <person name="Meng A."/>
            <person name="Brown T."/>
            <person name="Cohen L."/>
        </authorList>
    </citation>
    <scope>NUCLEOTIDE SEQUENCE</scope>
    <source>
        <strain evidence="15">CCMP1320</strain>
    </source>
</reference>
<feature type="binding site" evidence="13">
    <location>
        <position position="110"/>
    </location>
    <ligand>
        <name>K(+)</name>
        <dbReference type="ChEBI" id="CHEBI:29103"/>
    </ligand>
</feature>
<dbReference type="EMBL" id="HBIP01017648">
    <property type="protein sequence ID" value="CAE0495325.1"/>
    <property type="molecule type" value="Transcribed_RNA"/>
</dbReference>
<feature type="binding site" evidence="13">
    <location>
        <position position="211"/>
    </location>
    <ligand>
        <name>(6S)-NADPHX</name>
        <dbReference type="ChEBI" id="CHEBI:64076"/>
    </ligand>
</feature>
<comment type="function">
    <text evidence="13">Catalyzes the epimerization of the S- and R-forms of NAD(P)HX, a damaged form of NAD(P)H that is a result of enzymatic or heat-dependent hydration. This is a prerequisite for the S-specific NAD(P)H-hydrate dehydratase to allow the repair of both epimers of NAD(P)HX.</text>
</comment>
<dbReference type="AlphaFoldDB" id="A0A7S3QWH0"/>
<dbReference type="GO" id="GO:0008615">
    <property type="term" value="P:pyridoxine biosynthetic process"/>
    <property type="evidence" value="ECO:0007669"/>
    <property type="project" value="UniProtKB-KW"/>
</dbReference>
<feature type="domain" description="YjeF N-terminal" evidence="14">
    <location>
        <begin position="59"/>
        <end position="273"/>
    </location>
</feature>
<keyword evidence="10" id="KW-0664">Pyridoxine biosynthesis</keyword>
<comment type="subunit">
    <text evidence="6">Homodimer.</text>
</comment>
<dbReference type="HAMAP" id="MF_01629">
    <property type="entry name" value="PdxH"/>
    <property type="match status" value="1"/>
</dbReference>
<feature type="binding site" evidence="13">
    <location>
        <position position="176"/>
    </location>
    <ligand>
        <name>K(+)</name>
        <dbReference type="ChEBI" id="CHEBI:29103"/>
    </ligand>
</feature>
<name>A0A7S3QWH0_DUNTE</name>
<dbReference type="Pfam" id="PF01243">
    <property type="entry name" value="PNPOx_N"/>
    <property type="match status" value="1"/>
</dbReference>
<dbReference type="PROSITE" id="PS51385">
    <property type="entry name" value="YJEF_N"/>
    <property type="match status" value="1"/>
</dbReference>
<dbReference type="EC" id="5.1.99.6" evidence="13"/>
<comment type="similarity">
    <text evidence="5">Belongs to the pyridoxamine 5'-phosphate oxidase family.</text>
</comment>
<comment type="catalytic activity">
    <reaction evidence="13">
        <text>(6R)-NADHX = (6S)-NADHX</text>
        <dbReference type="Rhea" id="RHEA:32215"/>
        <dbReference type="ChEBI" id="CHEBI:64074"/>
        <dbReference type="ChEBI" id="CHEBI:64075"/>
        <dbReference type="EC" id="5.1.99.6"/>
    </reaction>
</comment>
<dbReference type="GO" id="GO:0010181">
    <property type="term" value="F:FMN binding"/>
    <property type="evidence" value="ECO:0007669"/>
    <property type="project" value="InterPro"/>
</dbReference>
<comment type="function">
    <text evidence="2">Catalyzes the oxidation of either pyridoxine 5'-phosphate (PNP) or pyridoxamine 5'-phosphate (PMP) into pyridoxal 5'-phosphate (PLP).</text>
</comment>
<keyword evidence="7" id="KW-0285">Flavoprotein</keyword>
<dbReference type="InterPro" id="IPR004443">
    <property type="entry name" value="YjeF_N_dom"/>
</dbReference>
<feature type="binding site" evidence="13">
    <location>
        <begin position="109"/>
        <end position="113"/>
    </location>
    <ligand>
        <name>(6S)-NADPHX</name>
        <dbReference type="ChEBI" id="CHEBI:64076"/>
    </ligand>
</feature>
<evidence type="ECO:0000256" key="12">
    <source>
        <dbReference type="ARBA" id="ARBA00052947"/>
    </source>
</evidence>
<dbReference type="NCBIfam" id="TIGR00197">
    <property type="entry name" value="yjeF_nterm"/>
    <property type="match status" value="1"/>
</dbReference>
<comment type="cofactor">
    <cofactor evidence="13">
        <name>K(+)</name>
        <dbReference type="ChEBI" id="CHEBI:29103"/>
    </cofactor>
    <text evidence="13">Binds 1 potassium ion per subunit.</text>
</comment>
<dbReference type="PROSITE" id="PS01064">
    <property type="entry name" value="PYRIDOX_OXIDASE"/>
    <property type="match status" value="1"/>
</dbReference>
<dbReference type="Gene3D" id="3.40.50.10260">
    <property type="entry name" value="YjeF N-terminal domain"/>
    <property type="match status" value="1"/>
</dbReference>
<keyword evidence="13" id="KW-0630">Potassium</keyword>
<accession>A0A7S3QWH0</accession>
<feature type="binding site" evidence="13">
    <location>
        <position position="214"/>
    </location>
    <ligand>
        <name>K(+)</name>
        <dbReference type="ChEBI" id="CHEBI:29103"/>
    </ligand>
</feature>
<comment type="pathway">
    <text evidence="4">Cofactor metabolism; pyridoxal 5'-phosphate salvage; pyridoxal 5'-phosphate from pyridoxine 5'-phosphate: step 1/1.</text>
</comment>
<evidence type="ECO:0000256" key="2">
    <source>
        <dbReference type="ARBA" id="ARBA00003691"/>
    </source>
</evidence>
<dbReference type="InterPro" id="IPR019740">
    <property type="entry name" value="Pyridox_Oxase_CS"/>
</dbReference>
<protein>
    <recommendedName>
        <fullName evidence="13">NAD(P)H-hydrate epimerase</fullName>
        <ecNumber evidence="13">5.1.99.6</ecNumber>
    </recommendedName>
    <alternativeName>
        <fullName evidence="13">NAD(P)HX epimerase</fullName>
    </alternativeName>
</protein>
<evidence type="ECO:0000313" key="15">
    <source>
        <dbReference type="EMBL" id="CAE0495325.1"/>
    </source>
</evidence>
<keyword evidence="13" id="KW-0547">Nucleotide-binding</keyword>
<keyword evidence="13" id="KW-0520">NAD</keyword>
<dbReference type="Gene3D" id="2.30.110.10">
    <property type="entry name" value="Electron Transport, Fmn-binding Protein, Chain A"/>
    <property type="match status" value="1"/>
</dbReference>
<dbReference type="InterPro" id="IPR036652">
    <property type="entry name" value="YjeF_N_dom_sf"/>
</dbReference>
<dbReference type="Pfam" id="PF10590">
    <property type="entry name" value="PNP_phzG_C"/>
    <property type="match status" value="1"/>
</dbReference>
<keyword evidence="9" id="KW-0560">Oxidoreductase</keyword>
<feature type="binding site" evidence="13">
    <location>
        <begin position="180"/>
        <end position="186"/>
    </location>
    <ligand>
        <name>(6S)-NADPHX</name>
        <dbReference type="ChEBI" id="CHEBI:64076"/>
    </ligand>
</feature>
<dbReference type="InterPro" id="IPR012349">
    <property type="entry name" value="Split_barrel_FMN-bd"/>
</dbReference>
<dbReference type="SUPFAM" id="SSF64153">
    <property type="entry name" value="YjeF N-terminal domain-like"/>
    <property type="match status" value="1"/>
</dbReference>
<evidence type="ECO:0000256" key="13">
    <source>
        <dbReference type="HAMAP-Rule" id="MF_03159"/>
    </source>
</evidence>
<comment type="catalytic activity">
    <reaction evidence="12">
        <text>pyridoxine 5'-phosphate + O2 = pyridoxal 5'-phosphate + H2O2</text>
        <dbReference type="Rhea" id="RHEA:15149"/>
        <dbReference type="ChEBI" id="CHEBI:15379"/>
        <dbReference type="ChEBI" id="CHEBI:16240"/>
        <dbReference type="ChEBI" id="CHEBI:58589"/>
        <dbReference type="ChEBI" id="CHEBI:597326"/>
        <dbReference type="EC" id="1.4.3.5"/>
    </reaction>
    <physiologicalReaction direction="left-to-right" evidence="12">
        <dbReference type="Rhea" id="RHEA:15150"/>
    </physiologicalReaction>
</comment>
<comment type="catalytic activity">
    <reaction evidence="11">
        <text>pyridoxamine 5'-phosphate + O2 + H2O = pyridoxal 5'-phosphate + H2O2 + NH4(+)</text>
        <dbReference type="Rhea" id="RHEA:15817"/>
        <dbReference type="ChEBI" id="CHEBI:15377"/>
        <dbReference type="ChEBI" id="CHEBI:15379"/>
        <dbReference type="ChEBI" id="CHEBI:16240"/>
        <dbReference type="ChEBI" id="CHEBI:28938"/>
        <dbReference type="ChEBI" id="CHEBI:58451"/>
        <dbReference type="ChEBI" id="CHEBI:597326"/>
        <dbReference type="EC" id="1.4.3.5"/>
    </reaction>
    <physiologicalReaction direction="left-to-right" evidence="11">
        <dbReference type="Rhea" id="RHEA:15818"/>
    </physiologicalReaction>
</comment>
<dbReference type="GO" id="GO:0004733">
    <property type="term" value="F:pyridoxamine phosphate oxidase activity"/>
    <property type="evidence" value="ECO:0007669"/>
    <property type="project" value="UniProtKB-EC"/>
</dbReference>
<dbReference type="Pfam" id="PF03853">
    <property type="entry name" value="YjeF_N"/>
    <property type="match status" value="1"/>
</dbReference>
<evidence type="ECO:0000256" key="7">
    <source>
        <dbReference type="ARBA" id="ARBA00022630"/>
    </source>
</evidence>
<dbReference type="NCBIfam" id="TIGR00558">
    <property type="entry name" value="pdxH"/>
    <property type="match status" value="1"/>
</dbReference>
<evidence type="ECO:0000256" key="3">
    <source>
        <dbReference type="ARBA" id="ARBA00004738"/>
    </source>
</evidence>
<dbReference type="GO" id="GO:0052856">
    <property type="term" value="F:NAD(P)HX epimerase activity"/>
    <property type="evidence" value="ECO:0007669"/>
    <property type="project" value="UniProtKB-UniRule"/>
</dbReference>
<evidence type="ECO:0000256" key="10">
    <source>
        <dbReference type="ARBA" id="ARBA00023096"/>
    </source>
</evidence>
<dbReference type="HAMAP" id="MF_01966">
    <property type="entry name" value="NADHX_epimerase"/>
    <property type="match status" value="1"/>
</dbReference>
<evidence type="ECO:0000256" key="9">
    <source>
        <dbReference type="ARBA" id="ARBA00023002"/>
    </source>
</evidence>
<comment type="caution">
    <text evidence="13">Lacks conserved residue(s) required for the propagation of feature annotation.</text>
</comment>
<keyword evidence="8" id="KW-0288">FMN</keyword>
<comment type="cofactor">
    <cofactor evidence="1">
        <name>FMN</name>
        <dbReference type="ChEBI" id="CHEBI:58210"/>
    </cofactor>
</comment>
<dbReference type="FunFam" id="2.30.110.10:FF:000020">
    <property type="entry name" value="PNPO isoform 11"/>
    <property type="match status" value="1"/>
</dbReference>